<dbReference type="Proteomes" id="UP000054270">
    <property type="component" value="Unassembled WGS sequence"/>
</dbReference>
<dbReference type="AlphaFoldDB" id="A0A0D2MBL3"/>
<sequence>MISSARCTLLSKTYHDVLLAMDIEVERAPVEETLSSSEGSLSRHSSIQGPYRAGMKDTSFPRYRKRNSTGRETNEIHARSLLAAGNGVPLRNVIGNELRPDMHRMNGGFLGDVGFVNQSGYFHFIFNMFSPSDHPIHKYGVPPNFYPALSGISKDDSVVIPNYHPPGSVIASPGIKVTQVNEPPSLQFDTTALEGSVLILPTGATREDLVDPSRFYPYLKEHAATWYKYFNGGSDDTAPERHTANGILCVVTGIDRVSSWAMATFPLDNERVGKVRRFRYLPQASESPWKDDIGLTVCESKRLSDGTQGVIFLRVMTMALSPGEWSRHVAYILPDVVQSYAVLSAPVLSLGSRLQRALTRLRLFSKRSSWAETELLFHPSLVLLNILTLTDPSATVAVVPDSVWCSQLSGHHLTHPEVVILMRKVIENFDIENKDGVVTFSPRTDASRSQPNQTSKYGRSTMALYTRWIVPWVDRSKSKDLRTKAFENMKMVLSI</sequence>
<reference evidence="2" key="1">
    <citation type="submission" date="2014-04" db="EMBL/GenBank/DDBJ databases">
        <title>Evolutionary Origins and Diversification of the Mycorrhizal Mutualists.</title>
        <authorList>
            <consortium name="DOE Joint Genome Institute"/>
            <consortium name="Mycorrhizal Genomics Consortium"/>
            <person name="Kohler A."/>
            <person name="Kuo A."/>
            <person name="Nagy L.G."/>
            <person name="Floudas D."/>
            <person name="Copeland A."/>
            <person name="Barry K.W."/>
            <person name="Cichocki N."/>
            <person name="Veneault-Fourrey C."/>
            <person name="LaButti K."/>
            <person name="Lindquist E.A."/>
            <person name="Lipzen A."/>
            <person name="Lundell T."/>
            <person name="Morin E."/>
            <person name="Murat C."/>
            <person name="Riley R."/>
            <person name="Ohm R."/>
            <person name="Sun H."/>
            <person name="Tunlid A."/>
            <person name="Henrissat B."/>
            <person name="Grigoriev I.V."/>
            <person name="Hibbett D.S."/>
            <person name="Martin F."/>
        </authorList>
    </citation>
    <scope>NUCLEOTIDE SEQUENCE [LARGE SCALE GENOMIC DNA]</scope>
    <source>
        <strain evidence="2">FD-334 SS-4</strain>
    </source>
</reference>
<dbReference type="OrthoDB" id="3222453at2759"/>
<dbReference type="EMBL" id="KN817563">
    <property type="protein sequence ID" value="KJA20823.1"/>
    <property type="molecule type" value="Genomic_DNA"/>
</dbReference>
<proteinExistence type="predicted"/>
<keyword evidence="2" id="KW-1185">Reference proteome</keyword>
<gene>
    <name evidence="1" type="ORF">HYPSUDRAFT_88395</name>
</gene>
<evidence type="ECO:0000313" key="2">
    <source>
        <dbReference type="Proteomes" id="UP000054270"/>
    </source>
</evidence>
<name>A0A0D2MBL3_HYPSF</name>
<organism evidence="1 2">
    <name type="scientific">Hypholoma sublateritium (strain FD-334 SS-4)</name>
    <dbReference type="NCBI Taxonomy" id="945553"/>
    <lineage>
        <taxon>Eukaryota</taxon>
        <taxon>Fungi</taxon>
        <taxon>Dikarya</taxon>
        <taxon>Basidiomycota</taxon>
        <taxon>Agaricomycotina</taxon>
        <taxon>Agaricomycetes</taxon>
        <taxon>Agaricomycetidae</taxon>
        <taxon>Agaricales</taxon>
        <taxon>Agaricineae</taxon>
        <taxon>Strophariaceae</taxon>
        <taxon>Hypholoma</taxon>
    </lineage>
</organism>
<evidence type="ECO:0000313" key="1">
    <source>
        <dbReference type="EMBL" id="KJA20823.1"/>
    </source>
</evidence>
<accession>A0A0D2MBL3</accession>
<protein>
    <submittedName>
        <fullName evidence="1">Uncharacterized protein</fullName>
    </submittedName>
</protein>